<dbReference type="EMBL" id="GDJX01026103">
    <property type="protein sequence ID" value="JAT41833.1"/>
    <property type="molecule type" value="Transcribed_RNA"/>
</dbReference>
<evidence type="ECO:0000256" key="1">
    <source>
        <dbReference type="SAM" id="MobiDB-lite"/>
    </source>
</evidence>
<protein>
    <submittedName>
        <fullName evidence="2">Putative RNA methyltransferase R405</fullName>
    </submittedName>
</protein>
<feature type="compositionally biased region" description="Low complexity" evidence="1">
    <location>
        <begin position="6"/>
        <end position="23"/>
    </location>
</feature>
<feature type="non-terminal residue" evidence="2">
    <location>
        <position position="1"/>
    </location>
</feature>
<dbReference type="AlphaFoldDB" id="A0A1D1XHF4"/>
<dbReference type="GO" id="GO:0032259">
    <property type="term" value="P:methylation"/>
    <property type="evidence" value="ECO:0007669"/>
    <property type="project" value="UniProtKB-KW"/>
</dbReference>
<keyword evidence="2" id="KW-0808">Transferase</keyword>
<evidence type="ECO:0000313" key="2">
    <source>
        <dbReference type="EMBL" id="JAT41833.1"/>
    </source>
</evidence>
<dbReference type="GO" id="GO:0008168">
    <property type="term" value="F:methyltransferase activity"/>
    <property type="evidence" value="ECO:0007669"/>
    <property type="project" value="UniProtKB-KW"/>
</dbReference>
<accession>A0A1D1XHF4</accession>
<feature type="region of interest" description="Disordered" evidence="1">
    <location>
        <begin position="6"/>
        <end position="39"/>
    </location>
</feature>
<gene>
    <name evidence="2" type="primary">MIMI_R405</name>
    <name evidence="2" type="ORF">g.57081</name>
</gene>
<name>A0A1D1XHF4_9ARAE</name>
<sequence>YSLLISNNMEENNGSSSNSNYSRPRNKSYDRQNSSPRNYQYNNYNNSQYNSDNDEWKLFILFASLKQFKDYIYLFILIWDSLRIDGDRNIERSGEFNDEVGQMKSYIEDLFTNSVINKQELDKFSSLLDNYRDYRYNDLGAKKDIVSHALSELEKCGMGRYKNQWLNLRSLQKKRVRQMILDRMESFVNISSQSHVVDEEENDLSPDNLSPDSPINLRKEIESLRKQNSKLAQENSHYQAVKGNMANTRLGDQDPNNATQLISDIKELQHLLEEFTIVQGPDYKINEKKSIEILSKNNCQVNFSEPKAKLILGGILQQCIIKQILSDIESYLKVAQNRNPDEAIEVEILNTTERLIQSFNHFNEKRPGKDDTTQAVPTKIRQQIYAALGYRGFSNDNHPLIMDIAKKICKSMNLYREIVDPDILNEMEAQSIQITRKVISIFYFRLKTQEIIPTYHFFQSGDEIDTRLMQGSWREEVKKSEVVEVCYFPYIAIVDVSNQKVLTKAQVYTRPKNPAAVDDDVNGGNGIGNDGSGGNKSIFNRVKNFMGNK</sequence>
<organism evidence="2">
    <name type="scientific">Anthurium amnicola</name>
    <dbReference type="NCBI Taxonomy" id="1678845"/>
    <lineage>
        <taxon>Eukaryota</taxon>
        <taxon>Viridiplantae</taxon>
        <taxon>Streptophyta</taxon>
        <taxon>Embryophyta</taxon>
        <taxon>Tracheophyta</taxon>
        <taxon>Spermatophyta</taxon>
        <taxon>Magnoliopsida</taxon>
        <taxon>Liliopsida</taxon>
        <taxon>Araceae</taxon>
        <taxon>Pothoideae</taxon>
        <taxon>Potheae</taxon>
        <taxon>Anthurium</taxon>
    </lineage>
</organism>
<keyword evidence="2" id="KW-0489">Methyltransferase</keyword>
<reference evidence="2" key="1">
    <citation type="submission" date="2015-07" db="EMBL/GenBank/DDBJ databases">
        <title>Transcriptome Assembly of Anthurium amnicola.</title>
        <authorList>
            <person name="Suzuki J."/>
        </authorList>
    </citation>
    <scope>NUCLEOTIDE SEQUENCE</scope>
</reference>
<proteinExistence type="predicted"/>